<evidence type="ECO:0000313" key="2">
    <source>
        <dbReference type="EMBL" id="KAK4459156.1"/>
    </source>
</evidence>
<feature type="region of interest" description="Disordered" evidence="1">
    <location>
        <begin position="77"/>
        <end position="96"/>
    </location>
</feature>
<evidence type="ECO:0000256" key="1">
    <source>
        <dbReference type="SAM" id="MobiDB-lite"/>
    </source>
</evidence>
<gene>
    <name evidence="2" type="ORF">QBC42DRAFT_232273</name>
</gene>
<dbReference type="Proteomes" id="UP001321749">
    <property type="component" value="Unassembled WGS sequence"/>
</dbReference>
<proteinExistence type="predicted"/>
<dbReference type="AlphaFoldDB" id="A0AAV9HJD4"/>
<feature type="region of interest" description="Disordered" evidence="1">
    <location>
        <begin position="117"/>
        <end position="145"/>
    </location>
</feature>
<reference evidence="2" key="2">
    <citation type="submission" date="2023-06" db="EMBL/GenBank/DDBJ databases">
        <authorList>
            <consortium name="Lawrence Berkeley National Laboratory"/>
            <person name="Mondo S.J."/>
            <person name="Hensen N."/>
            <person name="Bonometti L."/>
            <person name="Westerberg I."/>
            <person name="Brannstrom I.O."/>
            <person name="Guillou S."/>
            <person name="Cros-Aarteil S."/>
            <person name="Calhoun S."/>
            <person name="Haridas S."/>
            <person name="Kuo A."/>
            <person name="Pangilinan J."/>
            <person name="Riley R."/>
            <person name="Labutti K."/>
            <person name="Andreopoulos B."/>
            <person name="Lipzen A."/>
            <person name="Chen C."/>
            <person name="Yanf M."/>
            <person name="Daum C."/>
            <person name="Ng V."/>
            <person name="Clum A."/>
            <person name="Steindorff A."/>
            <person name="Ohm R."/>
            <person name="Martin F."/>
            <person name="Silar P."/>
            <person name="Natvig D."/>
            <person name="Lalanne C."/>
            <person name="Gautier V."/>
            <person name="Ament-Velasquez S.L."/>
            <person name="Kruys A."/>
            <person name="Hutchinson M.I."/>
            <person name="Powell A.J."/>
            <person name="Barry K."/>
            <person name="Miller A.N."/>
            <person name="Grigoriev I.V."/>
            <person name="Debuchy R."/>
            <person name="Gladieux P."/>
            <person name="Thoren M.H."/>
            <person name="Johannesson H."/>
        </authorList>
    </citation>
    <scope>NUCLEOTIDE SEQUENCE</scope>
    <source>
        <strain evidence="2">PSN324</strain>
    </source>
</reference>
<comment type="caution">
    <text evidence="2">The sequence shown here is derived from an EMBL/GenBank/DDBJ whole genome shotgun (WGS) entry which is preliminary data.</text>
</comment>
<sequence>MGRYSDQDYFFECEWCRERGSWNKRPCLIRYEPSRGMLQEVVFDAVRMQNAAKRIKTLPKAHRRAMRAAAAAAAAASADFHRKPESNSVDTEVSDVGGPGALAGGIEIDTATVKLDTLTPPAGPRSTSAAKQHEAEAKKASQKRQTKACTNVKSVVDEGISLAFDDDADVARIHAANRRGWPRGQAPIAADATIDDREIAELVSRGLIGPEGFAVNHDDAEDHVLQYTVRLVEDKKKRRNRQRRGAQVGEGGSLGAESESDWLYLDDESGSEMSFVYVD</sequence>
<feature type="region of interest" description="Disordered" evidence="1">
    <location>
        <begin position="236"/>
        <end position="261"/>
    </location>
</feature>
<reference evidence="2" key="1">
    <citation type="journal article" date="2023" name="Mol. Phylogenet. Evol.">
        <title>Genome-scale phylogeny and comparative genomics of the fungal order Sordariales.</title>
        <authorList>
            <person name="Hensen N."/>
            <person name="Bonometti L."/>
            <person name="Westerberg I."/>
            <person name="Brannstrom I.O."/>
            <person name="Guillou S."/>
            <person name="Cros-Aarteil S."/>
            <person name="Calhoun S."/>
            <person name="Haridas S."/>
            <person name="Kuo A."/>
            <person name="Mondo S."/>
            <person name="Pangilinan J."/>
            <person name="Riley R."/>
            <person name="LaButti K."/>
            <person name="Andreopoulos B."/>
            <person name="Lipzen A."/>
            <person name="Chen C."/>
            <person name="Yan M."/>
            <person name="Daum C."/>
            <person name="Ng V."/>
            <person name="Clum A."/>
            <person name="Steindorff A."/>
            <person name="Ohm R.A."/>
            <person name="Martin F."/>
            <person name="Silar P."/>
            <person name="Natvig D.O."/>
            <person name="Lalanne C."/>
            <person name="Gautier V."/>
            <person name="Ament-Velasquez S.L."/>
            <person name="Kruys A."/>
            <person name="Hutchinson M.I."/>
            <person name="Powell A.J."/>
            <person name="Barry K."/>
            <person name="Miller A.N."/>
            <person name="Grigoriev I.V."/>
            <person name="Debuchy R."/>
            <person name="Gladieux P."/>
            <person name="Hiltunen Thoren M."/>
            <person name="Johannesson H."/>
        </authorList>
    </citation>
    <scope>NUCLEOTIDE SEQUENCE</scope>
    <source>
        <strain evidence="2">PSN324</strain>
    </source>
</reference>
<organism evidence="2 3">
    <name type="scientific">Cladorrhinum samala</name>
    <dbReference type="NCBI Taxonomy" id="585594"/>
    <lineage>
        <taxon>Eukaryota</taxon>
        <taxon>Fungi</taxon>
        <taxon>Dikarya</taxon>
        <taxon>Ascomycota</taxon>
        <taxon>Pezizomycotina</taxon>
        <taxon>Sordariomycetes</taxon>
        <taxon>Sordariomycetidae</taxon>
        <taxon>Sordariales</taxon>
        <taxon>Podosporaceae</taxon>
        <taxon>Cladorrhinum</taxon>
    </lineage>
</organism>
<protein>
    <submittedName>
        <fullName evidence="2">Uncharacterized protein</fullName>
    </submittedName>
</protein>
<accession>A0AAV9HJD4</accession>
<name>A0AAV9HJD4_9PEZI</name>
<evidence type="ECO:0000313" key="3">
    <source>
        <dbReference type="Proteomes" id="UP001321749"/>
    </source>
</evidence>
<dbReference type="EMBL" id="MU865044">
    <property type="protein sequence ID" value="KAK4459156.1"/>
    <property type="molecule type" value="Genomic_DNA"/>
</dbReference>
<keyword evidence="3" id="KW-1185">Reference proteome</keyword>